<dbReference type="Gene3D" id="1.10.486.10">
    <property type="entry name" value="PCRA, domain 4"/>
    <property type="match status" value="1"/>
</dbReference>
<dbReference type="PANTHER" id="PTHR11070">
    <property type="entry name" value="UVRD / RECB / PCRA DNA HELICASE FAMILY MEMBER"/>
    <property type="match status" value="1"/>
</dbReference>
<evidence type="ECO:0000259" key="14">
    <source>
        <dbReference type="PROSITE" id="PS51217"/>
    </source>
</evidence>
<feature type="compositionally biased region" description="Basic and acidic residues" evidence="12">
    <location>
        <begin position="199"/>
        <end position="211"/>
    </location>
</feature>
<keyword evidence="4 11" id="KW-0347">Helicase</keyword>
<evidence type="ECO:0000256" key="12">
    <source>
        <dbReference type="SAM" id="MobiDB-lite"/>
    </source>
</evidence>
<comment type="similarity">
    <text evidence="1">Belongs to the helicase family. UvrD subfamily.</text>
</comment>
<evidence type="ECO:0000256" key="9">
    <source>
        <dbReference type="ARBA" id="ARBA00034808"/>
    </source>
</evidence>
<dbReference type="STRING" id="105231.A0A0U9HIH9"/>
<dbReference type="OrthoDB" id="551120at2759"/>
<feature type="binding site" evidence="11">
    <location>
        <begin position="374"/>
        <end position="381"/>
    </location>
    <ligand>
        <name>ATP</name>
        <dbReference type="ChEBI" id="CHEBI:30616"/>
    </ligand>
</feature>
<protein>
    <recommendedName>
        <fullName evidence="9">DNA 3'-5' helicase</fullName>
        <ecNumber evidence="9">5.6.2.4</ecNumber>
    </recommendedName>
</protein>
<keyword evidence="5 11" id="KW-0067">ATP-binding</keyword>
<dbReference type="Pfam" id="PF00580">
    <property type="entry name" value="UvrD-helicase"/>
    <property type="match status" value="2"/>
</dbReference>
<reference evidence="15 16" key="1">
    <citation type="journal article" date="2014" name="Nat. Commun.">
        <title>Klebsormidium flaccidum genome reveals primary factors for plant terrestrial adaptation.</title>
        <authorList>
            <person name="Hori K."/>
            <person name="Maruyama F."/>
            <person name="Fujisawa T."/>
            <person name="Togashi T."/>
            <person name="Yamamoto N."/>
            <person name="Seo M."/>
            <person name="Sato S."/>
            <person name="Yamada T."/>
            <person name="Mori H."/>
            <person name="Tajima N."/>
            <person name="Moriyama T."/>
            <person name="Ikeuchi M."/>
            <person name="Watanabe M."/>
            <person name="Wada H."/>
            <person name="Kobayashi K."/>
            <person name="Saito M."/>
            <person name="Masuda T."/>
            <person name="Sasaki-Sekimoto Y."/>
            <person name="Mashiguchi K."/>
            <person name="Awai K."/>
            <person name="Shimojima M."/>
            <person name="Masuda S."/>
            <person name="Iwai M."/>
            <person name="Nobusawa T."/>
            <person name="Narise T."/>
            <person name="Kondo S."/>
            <person name="Saito H."/>
            <person name="Sato R."/>
            <person name="Murakawa M."/>
            <person name="Ihara Y."/>
            <person name="Oshima-Yamada Y."/>
            <person name="Ohtaka K."/>
            <person name="Satoh M."/>
            <person name="Sonobe K."/>
            <person name="Ishii M."/>
            <person name="Ohtani R."/>
            <person name="Kanamori-Sato M."/>
            <person name="Honoki R."/>
            <person name="Miyazaki D."/>
            <person name="Mochizuki H."/>
            <person name="Umetsu J."/>
            <person name="Higashi K."/>
            <person name="Shibata D."/>
            <person name="Kamiya Y."/>
            <person name="Sato N."/>
            <person name="Nakamura Y."/>
            <person name="Tabata S."/>
            <person name="Ida S."/>
            <person name="Kurokawa K."/>
            <person name="Ohta H."/>
        </authorList>
    </citation>
    <scope>NUCLEOTIDE SEQUENCE [LARGE SCALE GENOMIC DNA]</scope>
    <source>
        <strain evidence="15 16">NIES-2285</strain>
    </source>
</reference>
<feature type="region of interest" description="Disordered" evidence="12">
    <location>
        <begin position="530"/>
        <end position="610"/>
    </location>
</feature>
<dbReference type="InterPro" id="IPR000212">
    <property type="entry name" value="DNA_helicase_UvrD/REP"/>
</dbReference>
<dbReference type="EMBL" id="DF237010">
    <property type="protein sequence ID" value="GAQ80746.1"/>
    <property type="molecule type" value="Genomic_DNA"/>
</dbReference>
<dbReference type="InterPro" id="IPR013986">
    <property type="entry name" value="DExx_box_DNA_helicase_dom_sf"/>
</dbReference>
<dbReference type="InterPro" id="IPR014016">
    <property type="entry name" value="UvrD-like_ATP-bd"/>
</dbReference>
<dbReference type="CDD" id="cd17932">
    <property type="entry name" value="DEXQc_UvrD"/>
    <property type="match status" value="1"/>
</dbReference>
<dbReference type="PANTHER" id="PTHR11070:SF2">
    <property type="entry name" value="ATP-DEPENDENT DNA HELICASE SRS2"/>
    <property type="match status" value="1"/>
</dbReference>
<keyword evidence="3 11" id="KW-0378">Hydrolase</keyword>
<feature type="region of interest" description="Disordered" evidence="12">
    <location>
        <begin position="1"/>
        <end position="126"/>
    </location>
</feature>
<feature type="compositionally biased region" description="Acidic residues" evidence="12">
    <location>
        <begin position="1076"/>
        <end position="1093"/>
    </location>
</feature>
<comment type="catalytic activity">
    <reaction evidence="8">
        <text>Couples ATP hydrolysis with the unwinding of duplex DNA by translocating in the 3'-5' direction.</text>
        <dbReference type="EC" id="5.6.2.4"/>
    </reaction>
</comment>
<dbReference type="PROSITE" id="PS51217">
    <property type="entry name" value="UVRD_HELICASE_CTER"/>
    <property type="match status" value="1"/>
</dbReference>
<dbReference type="Proteomes" id="UP000054558">
    <property type="component" value="Unassembled WGS sequence"/>
</dbReference>
<dbReference type="CDD" id="cd18807">
    <property type="entry name" value="SF1_C_UvrD"/>
    <property type="match status" value="1"/>
</dbReference>
<evidence type="ECO:0000256" key="11">
    <source>
        <dbReference type="PROSITE-ProRule" id="PRU00560"/>
    </source>
</evidence>
<keyword evidence="16" id="KW-1185">Reference proteome</keyword>
<dbReference type="PROSITE" id="PS51198">
    <property type="entry name" value="UVRD_HELICASE_ATP_BIND"/>
    <property type="match status" value="1"/>
</dbReference>
<feature type="compositionally biased region" description="Polar residues" evidence="12">
    <location>
        <begin position="27"/>
        <end position="36"/>
    </location>
</feature>
<evidence type="ECO:0000256" key="5">
    <source>
        <dbReference type="ARBA" id="ARBA00022840"/>
    </source>
</evidence>
<dbReference type="EC" id="5.6.2.4" evidence="9"/>
<gene>
    <name evidence="15" type="ORF">KFL_000610240</name>
</gene>
<evidence type="ECO:0000256" key="8">
    <source>
        <dbReference type="ARBA" id="ARBA00034617"/>
    </source>
</evidence>
<evidence type="ECO:0000313" key="16">
    <source>
        <dbReference type="Proteomes" id="UP000054558"/>
    </source>
</evidence>
<evidence type="ECO:0000256" key="7">
    <source>
        <dbReference type="ARBA" id="ARBA00023235"/>
    </source>
</evidence>
<evidence type="ECO:0000256" key="6">
    <source>
        <dbReference type="ARBA" id="ARBA00023125"/>
    </source>
</evidence>
<name>A0A0U9HIH9_KLENI</name>
<keyword evidence="2 11" id="KW-0547">Nucleotide-binding</keyword>
<feature type="domain" description="UvrD-like helicase C-terminal" evidence="14">
    <location>
        <begin position="808"/>
        <end position="1099"/>
    </location>
</feature>
<evidence type="ECO:0000259" key="13">
    <source>
        <dbReference type="PROSITE" id="PS51198"/>
    </source>
</evidence>
<feature type="compositionally biased region" description="Basic and acidic residues" evidence="12">
    <location>
        <begin position="1095"/>
        <end position="1152"/>
    </location>
</feature>
<sequence length="1395" mass="153033">MRPADSEVDSQRSGKSNPGKRKRNDWSAASQGTKPITSFFGGPARNNGAPGPESSSAAGKVSAGAGTGTSENAGAEASGQESEQLLGGKSRAASPHGKVKEESGRGSGAKAISKVGRGPKLLPGQMRLSVAHRLPFVPPRRIAGGAPESATNADLHWNLQRPPPAPKEAGPPATEGAQGATIPTAEQDGDAAQAGAKSVRRESKEKEEGGGGKRVKCATTYQAVGGFATGHVQTVRTSFDLSDHFEQADDAEGSSFMAANVRRGLENLSGRTGGMPLVEEEPVEAGQAPPRRTDAAEAGPSNWQALGAQSRSDGPAEINGGRVGEQAGGVSGMVQGGNMGEGVPREPRPAPPVLSEEQRRAATSAFNTPLMIIAGAGTGKTQTMAVRVVEMIRQGIPPGNILALSFTNKAAAELEERIGRIYWGSRAQDKPPVDLSKLTVSTFHSLGLRWVRIFHRALGFEKMPAVYEKRQKEFTVAQCLEQYKRDEDRKKACGYLKMRGDAPWQRIFDKWRETSPDSYRQCEDAVRKKLEENRRKRKKKQDTEAKQKQKVARTDEGGSGRGRGRGRGGRGRGGAGGRGRGAGPQEERPESSDRGGACEQGAEPNGSVDVEESDVTMWENELADAVFHEIWLWELRKNVKHKEGTEKSAWEARWKGVPKAKYIVKDIERAKTYGHTAHEYPQGVAAWSDVFHMYEKKMREANAVDFDDMLRLLALLLDGRTCRAAKRRFQAQFKYVLVDECQDTNSVQSKIVQSFYESMPESSITVVGDDDQSIYGFRGANSMAFTLFMDHYFGVERSLLQENYRSTANILKVGGAVIRDNVQRVVHKTLRPTKAQGDPVLVVQAGTEEDEAAWVANKIAETMAEEGNTRRFRDFALLLRNFRFGKQGSVSTVFQQALQRRRIPYKLTGGQSIYERKEILDVMAYLELILDGDNDAAFERVCNKPPRGMNPAKDKSQTMTVIRAVKGQLENRGERASLMASTNEALRRGDLDGASAGKARRFADVIEELRDFATWHSVVETTREVLRRTGYAEYARKERENERKRKRKQAGRRGEREESFDSDDEDALEGGKDADPDTEAVLSDEEDADEAMETEGGKETAGEQRDRPGEGEAKPKEEADETGRAEAENGEGGTEKAEEEAGHGEEAAEAEEKKELGEVLFGFVREAEHFGRQWSAGVPPDVAEAIPSLYTLCQMKICEYTQAGYYDCQDVRAGVAEGMADDIFATQRLGLSVLRDFGSAIALQKEENAAAEGERDAVTISTIHRAKGLEWPVVFVPRWNEGFFPTQFREQALPLPPGAPQPPGKDELGHIEEERRLAHVACTRAKDQLFISYIRILAKFKTPEELEKSSFPLPEDPAVCHEIVLEESEEEAAARDRVNATRPNFVGFRFAGGFV</sequence>
<feature type="compositionally biased region" description="Low complexity" evidence="12">
    <location>
        <begin position="167"/>
        <end position="177"/>
    </location>
</feature>
<dbReference type="Gene3D" id="1.10.10.160">
    <property type="match status" value="2"/>
</dbReference>
<feature type="region of interest" description="Disordered" evidence="12">
    <location>
        <begin position="306"/>
        <end position="360"/>
    </location>
</feature>
<keyword evidence="6" id="KW-0238">DNA-binding</keyword>
<proteinExistence type="inferred from homology"/>
<evidence type="ECO:0000313" key="15">
    <source>
        <dbReference type="EMBL" id="GAQ80746.1"/>
    </source>
</evidence>
<dbReference type="GO" id="GO:0003677">
    <property type="term" value="F:DNA binding"/>
    <property type="evidence" value="ECO:0007669"/>
    <property type="project" value="UniProtKB-KW"/>
</dbReference>
<feature type="compositionally biased region" description="Gly residues" evidence="12">
    <location>
        <begin position="321"/>
        <end position="340"/>
    </location>
</feature>
<evidence type="ECO:0000256" key="1">
    <source>
        <dbReference type="ARBA" id="ARBA00009922"/>
    </source>
</evidence>
<feature type="compositionally biased region" description="Gly residues" evidence="12">
    <location>
        <begin position="571"/>
        <end position="582"/>
    </location>
</feature>
<evidence type="ECO:0000256" key="2">
    <source>
        <dbReference type="ARBA" id="ARBA00022741"/>
    </source>
</evidence>
<comment type="catalytic activity">
    <reaction evidence="10">
        <text>ATP + H2O = ADP + phosphate + H(+)</text>
        <dbReference type="Rhea" id="RHEA:13065"/>
        <dbReference type="ChEBI" id="CHEBI:15377"/>
        <dbReference type="ChEBI" id="CHEBI:15378"/>
        <dbReference type="ChEBI" id="CHEBI:30616"/>
        <dbReference type="ChEBI" id="CHEBI:43474"/>
        <dbReference type="ChEBI" id="CHEBI:456216"/>
        <dbReference type="EC" id="5.6.2.4"/>
    </reaction>
</comment>
<dbReference type="SUPFAM" id="SSF52540">
    <property type="entry name" value="P-loop containing nucleoside triphosphate hydrolases"/>
    <property type="match status" value="2"/>
</dbReference>
<evidence type="ECO:0000256" key="10">
    <source>
        <dbReference type="ARBA" id="ARBA00048988"/>
    </source>
</evidence>
<feature type="region of interest" description="Disordered" evidence="12">
    <location>
        <begin position="138"/>
        <end position="216"/>
    </location>
</feature>
<keyword evidence="7" id="KW-0413">Isomerase</keyword>
<dbReference type="GO" id="GO:0005634">
    <property type="term" value="C:nucleus"/>
    <property type="evidence" value="ECO:0000318"/>
    <property type="project" value="GO_Central"/>
</dbReference>
<dbReference type="GO" id="GO:0000725">
    <property type="term" value="P:recombinational repair"/>
    <property type="evidence" value="ECO:0000318"/>
    <property type="project" value="GO_Central"/>
</dbReference>
<dbReference type="InterPro" id="IPR014017">
    <property type="entry name" value="DNA_helicase_UvrD-like_C"/>
</dbReference>
<feature type="region of interest" description="Disordered" evidence="12">
    <location>
        <begin position="1036"/>
        <end position="1152"/>
    </location>
</feature>
<organism evidence="15 16">
    <name type="scientific">Klebsormidium nitens</name>
    <name type="common">Green alga</name>
    <name type="synonym">Ulothrix nitens</name>
    <dbReference type="NCBI Taxonomy" id="105231"/>
    <lineage>
        <taxon>Eukaryota</taxon>
        <taxon>Viridiplantae</taxon>
        <taxon>Streptophyta</taxon>
        <taxon>Klebsormidiophyceae</taxon>
        <taxon>Klebsormidiales</taxon>
        <taxon>Klebsormidiaceae</taxon>
        <taxon>Klebsormidium</taxon>
    </lineage>
</organism>
<accession>A0A0U9HIH9</accession>
<dbReference type="GO" id="GO:0016787">
    <property type="term" value="F:hydrolase activity"/>
    <property type="evidence" value="ECO:0007669"/>
    <property type="project" value="UniProtKB-UniRule"/>
</dbReference>
<dbReference type="OMA" id="QGEANCE"/>
<evidence type="ECO:0000256" key="4">
    <source>
        <dbReference type="ARBA" id="ARBA00022806"/>
    </source>
</evidence>
<dbReference type="Pfam" id="PF13361">
    <property type="entry name" value="UvrD_C"/>
    <property type="match status" value="2"/>
</dbReference>
<evidence type="ECO:0000256" key="3">
    <source>
        <dbReference type="ARBA" id="ARBA00022801"/>
    </source>
</evidence>
<feature type="compositionally biased region" description="Basic and acidic residues" evidence="12">
    <location>
        <begin position="541"/>
        <end position="558"/>
    </location>
</feature>
<dbReference type="InterPro" id="IPR027417">
    <property type="entry name" value="P-loop_NTPase"/>
</dbReference>
<feature type="domain" description="UvrD-like helicase ATP-binding" evidence="13">
    <location>
        <begin position="353"/>
        <end position="807"/>
    </location>
</feature>
<dbReference type="GO" id="GO:0043138">
    <property type="term" value="F:3'-5' DNA helicase activity"/>
    <property type="evidence" value="ECO:0000318"/>
    <property type="project" value="GO_Central"/>
</dbReference>
<dbReference type="GO" id="GO:0005524">
    <property type="term" value="F:ATP binding"/>
    <property type="evidence" value="ECO:0007669"/>
    <property type="project" value="UniProtKB-UniRule"/>
</dbReference>
<dbReference type="Gene3D" id="3.40.50.300">
    <property type="entry name" value="P-loop containing nucleotide triphosphate hydrolases"/>
    <property type="match status" value="4"/>
</dbReference>
<feature type="compositionally biased region" description="Low complexity" evidence="12">
    <location>
        <begin position="41"/>
        <end position="70"/>
    </location>
</feature>